<reference evidence="1 2" key="1">
    <citation type="submission" date="2019-04" db="EMBL/GenBank/DDBJ databases">
        <title>Complete genome sequence of Agrobacterium tumefaciens CFBP5877.</title>
        <authorList>
            <person name="Huang Y.-Y."/>
            <person name="Chiang H.-Y."/>
            <person name="Chou L."/>
            <person name="Lai E.-M."/>
            <person name="Kuo C.-H."/>
        </authorList>
    </citation>
    <scope>NUCLEOTIDE SEQUENCE [LARGE SCALE GENOMIC DNA]</scope>
    <source>
        <strain evidence="1 2">CFBP5877</strain>
    </source>
</reference>
<dbReference type="EMBL" id="CP039897">
    <property type="protein sequence ID" value="QCL77834.1"/>
    <property type="molecule type" value="Genomic_DNA"/>
</dbReference>
<organism evidence="1 2">
    <name type="scientific">Agrobacterium tumefaciens</name>
    <dbReference type="NCBI Taxonomy" id="358"/>
    <lineage>
        <taxon>Bacteria</taxon>
        <taxon>Pseudomonadati</taxon>
        <taxon>Pseudomonadota</taxon>
        <taxon>Alphaproteobacteria</taxon>
        <taxon>Hyphomicrobiales</taxon>
        <taxon>Rhizobiaceae</taxon>
        <taxon>Rhizobium/Agrobacterium group</taxon>
        <taxon>Agrobacterium</taxon>
        <taxon>Agrobacterium tumefaciens complex</taxon>
    </lineage>
</organism>
<evidence type="ECO:0000313" key="2">
    <source>
        <dbReference type="Proteomes" id="UP000298579"/>
    </source>
</evidence>
<protein>
    <submittedName>
        <fullName evidence="1">Uncharacterized protein</fullName>
    </submittedName>
</protein>
<evidence type="ECO:0000313" key="1">
    <source>
        <dbReference type="EMBL" id="QCL77834.1"/>
    </source>
</evidence>
<proteinExistence type="predicted"/>
<accession>A0AAE6BB53</accession>
<dbReference type="Proteomes" id="UP000298579">
    <property type="component" value="Chromosome circular"/>
</dbReference>
<sequence length="229" mass="26247">MDTAKAERMLHLGQVSVGDFVNFLEPFAHDLAKAVNEVILTHALIPYVVGTGGDFQEFAAPFIRHLERPYGYGVGCLWPYQSKPNHRGIRPIYFDQEYLEKTPVEPNLLIVVQSVINDLNPIAAVVERALELKPNMNVLIVAGAGSRFAARRIRRTFRNRLRMISAASMPDAFVTDVDLNYWSVADSLDRREFKYAPKLALQLLGRLDASYEERLRDDWRLPPERRFEF</sequence>
<name>A0AAE6BB53_AGRTU</name>
<gene>
    <name evidence="1" type="ORF">CFBP5877_01195</name>
</gene>
<dbReference type="AlphaFoldDB" id="A0AAE6BB53"/>